<feature type="transmembrane region" description="Helical" evidence="1">
    <location>
        <begin position="256"/>
        <end position="277"/>
    </location>
</feature>
<protein>
    <submittedName>
        <fullName evidence="2">Uncharacterized protein</fullName>
    </submittedName>
</protein>
<dbReference type="Proteomes" id="UP000297454">
    <property type="component" value="Unassembled WGS sequence"/>
</dbReference>
<organism evidence="2 3">
    <name type="scientific">Helcococcus ovis</name>
    <dbReference type="NCBI Taxonomy" id="72026"/>
    <lineage>
        <taxon>Bacteria</taxon>
        <taxon>Bacillati</taxon>
        <taxon>Bacillota</taxon>
        <taxon>Tissierellia</taxon>
        <taxon>Tissierellales</taxon>
        <taxon>Peptoniphilaceae</taxon>
        <taxon>Helcococcus</taxon>
    </lineage>
</organism>
<sequence>MGKLLKYEFRNSRKKVFQQIGIILLVSLILQVILSGVARYSLSNIAHTGPMGLIATVSGLFVFVGTVLIIVTGFMYYITLANILKKDVYYGQGYITFSIPKSGYQIIGSKILIALFWLIVLPIVTITVNVLLGYIIWVMIPGVIKVDEFWMRISEFLNSNAFYKGLQGISLNVILYFSISWLVNSIFTILLMYVSVIVDYRIGRRKRDSSMWILYYIIFVIIYTFIMVIVFSPLSITNQTTSINMYTGLATGNEFYLTKYLSLAINFVVSILLYIFVSHNFENKIEK</sequence>
<dbReference type="RefSeq" id="WP_134711378.1">
    <property type="nucleotide sequence ID" value="NZ_CP119081.1"/>
</dbReference>
<evidence type="ECO:0000256" key="1">
    <source>
        <dbReference type="SAM" id="Phobius"/>
    </source>
</evidence>
<evidence type="ECO:0000313" key="3">
    <source>
        <dbReference type="Proteomes" id="UP000297454"/>
    </source>
</evidence>
<accession>A0A4R9C2C2</accession>
<keyword evidence="1" id="KW-1133">Transmembrane helix</keyword>
<keyword evidence="1" id="KW-0812">Transmembrane</keyword>
<dbReference type="OrthoDB" id="9816138at2"/>
<feature type="transmembrane region" description="Helical" evidence="1">
    <location>
        <begin position="212"/>
        <end position="236"/>
    </location>
</feature>
<comment type="caution">
    <text evidence="2">The sequence shown here is derived from an EMBL/GenBank/DDBJ whole genome shotgun (WGS) entry which is preliminary data.</text>
</comment>
<name>A0A4R9C2C2_9FIRM</name>
<feature type="transmembrane region" description="Helical" evidence="1">
    <location>
        <begin position="20"/>
        <end position="41"/>
    </location>
</feature>
<dbReference type="EMBL" id="SCFR01000019">
    <property type="protein sequence ID" value="TFF65504.1"/>
    <property type="molecule type" value="Genomic_DNA"/>
</dbReference>
<reference evidence="2 3" key="1">
    <citation type="submission" date="2019-01" db="EMBL/GenBank/DDBJ databases">
        <title>Draft Genome Sequences of Helcococcus ovis Strains Isolated from the Uterus and Vagina of Dairy Cows with Metritis.</title>
        <authorList>
            <person name="Cunha F."/>
            <person name="Jeon S.J."/>
            <person name="Kutzer P."/>
            <person name="Galvao K.N."/>
        </authorList>
    </citation>
    <scope>NUCLEOTIDE SEQUENCE [LARGE SCALE GENOMIC DNA]</scope>
    <source>
        <strain evidence="2 3">KG-37</strain>
    </source>
</reference>
<proteinExistence type="predicted"/>
<feature type="transmembrane region" description="Helical" evidence="1">
    <location>
        <begin position="173"/>
        <end position="200"/>
    </location>
</feature>
<feature type="transmembrane region" description="Helical" evidence="1">
    <location>
        <begin position="53"/>
        <end position="78"/>
    </location>
</feature>
<dbReference type="GeneID" id="97030288"/>
<evidence type="ECO:0000313" key="2">
    <source>
        <dbReference type="EMBL" id="TFF65504.1"/>
    </source>
</evidence>
<feature type="transmembrane region" description="Helical" evidence="1">
    <location>
        <begin position="111"/>
        <end position="140"/>
    </location>
</feature>
<dbReference type="AlphaFoldDB" id="A0A4R9C2C2"/>
<keyword evidence="3" id="KW-1185">Reference proteome</keyword>
<gene>
    <name evidence="2" type="ORF">EQF91_05820</name>
</gene>
<keyword evidence="1" id="KW-0472">Membrane</keyword>